<dbReference type="PROSITE" id="PS00622">
    <property type="entry name" value="HTH_LUXR_1"/>
    <property type="match status" value="1"/>
</dbReference>
<dbReference type="InterPro" id="IPR039420">
    <property type="entry name" value="WalR-like"/>
</dbReference>
<dbReference type="PANTHER" id="PTHR43214">
    <property type="entry name" value="TWO-COMPONENT RESPONSE REGULATOR"/>
    <property type="match status" value="1"/>
</dbReference>
<dbReference type="SUPFAM" id="SSF52172">
    <property type="entry name" value="CheY-like"/>
    <property type="match status" value="1"/>
</dbReference>
<keyword evidence="9" id="KW-1185">Reference proteome</keyword>
<dbReference type="CDD" id="cd17535">
    <property type="entry name" value="REC_NarL-like"/>
    <property type="match status" value="1"/>
</dbReference>
<dbReference type="InterPro" id="IPR000792">
    <property type="entry name" value="Tscrpt_reg_LuxR_C"/>
</dbReference>
<dbReference type="InterPro" id="IPR011006">
    <property type="entry name" value="CheY-like_superfamily"/>
</dbReference>
<dbReference type="InterPro" id="IPR058245">
    <property type="entry name" value="NreC/VraR/RcsB-like_REC"/>
</dbReference>
<dbReference type="CDD" id="cd06170">
    <property type="entry name" value="LuxR_C_like"/>
    <property type="match status" value="1"/>
</dbReference>
<evidence type="ECO:0000256" key="2">
    <source>
        <dbReference type="ARBA" id="ARBA00023015"/>
    </source>
</evidence>
<dbReference type="GO" id="GO:0003677">
    <property type="term" value="F:DNA binding"/>
    <property type="evidence" value="ECO:0007669"/>
    <property type="project" value="UniProtKB-KW"/>
</dbReference>
<dbReference type="Proteomes" id="UP001063350">
    <property type="component" value="Chromosome"/>
</dbReference>
<dbReference type="Gene3D" id="3.40.50.2300">
    <property type="match status" value="1"/>
</dbReference>
<sequence>MISTFLADDHQLFRQGLRTLLESTEDIKVVGEASDGQQSLALIEELQPDVAVLDIAMPGLTGIEVAKRLTRVAPDTRTLILTMHADCFFAVEALKASALGFMLKEESFDMLIGAIRTVAAGEMFVSPTLETPVLREFINMARHSSDGSGNILTEREREILQLVAEGMTNQEIASKLCISTSTVDTHRKNIMAKLDIHSVAGLVKYAIRHKIVTL</sequence>
<dbReference type="SMART" id="SM00448">
    <property type="entry name" value="REC"/>
    <property type="match status" value="1"/>
</dbReference>
<dbReference type="Pfam" id="PF00196">
    <property type="entry name" value="GerE"/>
    <property type="match status" value="1"/>
</dbReference>
<dbReference type="KEGG" id="ddu:GF1_19420"/>
<dbReference type="InterPro" id="IPR001789">
    <property type="entry name" value="Sig_transdc_resp-reg_receiver"/>
</dbReference>
<feature type="domain" description="Response regulatory" evidence="7">
    <location>
        <begin position="3"/>
        <end position="119"/>
    </location>
</feature>
<protein>
    <submittedName>
        <fullName evidence="8">DNA-binding response regulator</fullName>
    </submittedName>
</protein>
<evidence type="ECO:0000259" key="6">
    <source>
        <dbReference type="PROSITE" id="PS50043"/>
    </source>
</evidence>
<evidence type="ECO:0000313" key="9">
    <source>
        <dbReference type="Proteomes" id="UP001063350"/>
    </source>
</evidence>
<name>A0A915XLD1_9BACT</name>
<dbReference type="GO" id="GO:0006355">
    <property type="term" value="P:regulation of DNA-templated transcription"/>
    <property type="evidence" value="ECO:0007669"/>
    <property type="project" value="InterPro"/>
</dbReference>
<evidence type="ECO:0000256" key="4">
    <source>
        <dbReference type="ARBA" id="ARBA00023163"/>
    </source>
</evidence>
<dbReference type="PROSITE" id="PS50110">
    <property type="entry name" value="RESPONSE_REGULATORY"/>
    <property type="match status" value="1"/>
</dbReference>
<evidence type="ECO:0000256" key="5">
    <source>
        <dbReference type="PROSITE-ProRule" id="PRU00169"/>
    </source>
</evidence>
<keyword evidence="3 8" id="KW-0238">DNA-binding</keyword>
<dbReference type="PANTHER" id="PTHR43214:SF41">
    <property type="entry name" value="NITRATE_NITRITE RESPONSE REGULATOR PROTEIN NARP"/>
    <property type="match status" value="1"/>
</dbReference>
<dbReference type="SUPFAM" id="SSF46894">
    <property type="entry name" value="C-terminal effector domain of the bipartite response regulators"/>
    <property type="match status" value="1"/>
</dbReference>
<accession>A0A915XLD1</accession>
<dbReference type="PRINTS" id="PR00038">
    <property type="entry name" value="HTHLUXR"/>
</dbReference>
<dbReference type="RefSeq" id="WP_267926314.1">
    <property type="nucleotide sequence ID" value="NZ_AP024233.1"/>
</dbReference>
<keyword evidence="4" id="KW-0804">Transcription</keyword>
<evidence type="ECO:0000256" key="3">
    <source>
        <dbReference type="ARBA" id="ARBA00023125"/>
    </source>
</evidence>
<dbReference type="GO" id="GO:0000160">
    <property type="term" value="P:phosphorelay signal transduction system"/>
    <property type="evidence" value="ECO:0007669"/>
    <property type="project" value="InterPro"/>
</dbReference>
<gene>
    <name evidence="8" type="ORF">GF1_19420</name>
</gene>
<dbReference type="Pfam" id="PF00072">
    <property type="entry name" value="Response_reg"/>
    <property type="match status" value="1"/>
</dbReference>
<evidence type="ECO:0000259" key="7">
    <source>
        <dbReference type="PROSITE" id="PS50110"/>
    </source>
</evidence>
<evidence type="ECO:0000313" key="8">
    <source>
        <dbReference type="EMBL" id="BCO09566.1"/>
    </source>
</evidence>
<keyword evidence="1 5" id="KW-0597">Phosphoprotein</keyword>
<dbReference type="AlphaFoldDB" id="A0A915XLD1"/>
<proteinExistence type="predicted"/>
<feature type="domain" description="HTH luxR-type" evidence="6">
    <location>
        <begin position="145"/>
        <end position="210"/>
    </location>
</feature>
<keyword evidence="2" id="KW-0805">Transcription regulation</keyword>
<dbReference type="InterPro" id="IPR016032">
    <property type="entry name" value="Sig_transdc_resp-reg_C-effctor"/>
</dbReference>
<organism evidence="8 9">
    <name type="scientific">Desulfolithobacter dissulfuricans</name>
    <dbReference type="NCBI Taxonomy" id="2795293"/>
    <lineage>
        <taxon>Bacteria</taxon>
        <taxon>Pseudomonadati</taxon>
        <taxon>Thermodesulfobacteriota</taxon>
        <taxon>Desulfobulbia</taxon>
        <taxon>Desulfobulbales</taxon>
        <taxon>Desulfobulbaceae</taxon>
        <taxon>Desulfolithobacter</taxon>
    </lineage>
</organism>
<feature type="modified residue" description="4-aspartylphosphate" evidence="5">
    <location>
        <position position="54"/>
    </location>
</feature>
<reference evidence="8" key="1">
    <citation type="submission" date="2020-12" db="EMBL/GenBank/DDBJ databases">
        <title>Desulfobium dissulfuricans gen. nov., sp. nov., a novel mesophilic, sulfate-reducing bacterium isolated from a deep-sea hydrothermal vent.</title>
        <authorList>
            <person name="Hashimoto Y."/>
            <person name="Tame A."/>
            <person name="Sawayama S."/>
            <person name="Miyazaki J."/>
            <person name="Takai K."/>
            <person name="Nakagawa S."/>
        </authorList>
    </citation>
    <scope>NUCLEOTIDE SEQUENCE</scope>
    <source>
        <strain evidence="8">GF1</strain>
    </source>
</reference>
<evidence type="ECO:0000256" key="1">
    <source>
        <dbReference type="ARBA" id="ARBA00022553"/>
    </source>
</evidence>
<dbReference type="EMBL" id="AP024233">
    <property type="protein sequence ID" value="BCO09566.1"/>
    <property type="molecule type" value="Genomic_DNA"/>
</dbReference>
<dbReference type="SMART" id="SM00421">
    <property type="entry name" value="HTH_LUXR"/>
    <property type="match status" value="1"/>
</dbReference>
<dbReference type="PROSITE" id="PS50043">
    <property type="entry name" value="HTH_LUXR_2"/>
    <property type="match status" value="1"/>
</dbReference>